<evidence type="ECO:0000256" key="6">
    <source>
        <dbReference type="ARBA" id="ARBA00023014"/>
    </source>
</evidence>
<keyword evidence="9" id="KW-1185">Reference proteome</keyword>
<keyword evidence="2" id="KW-0813">Transport</keyword>
<keyword evidence="3" id="KW-0479">Metal-binding</keyword>
<keyword evidence="6" id="KW-0411">Iron-sulfur</keyword>
<dbReference type="PANTHER" id="PTHR36923">
    <property type="entry name" value="FERREDOXIN"/>
    <property type="match status" value="1"/>
</dbReference>
<gene>
    <name evidence="8" type="ORF">F4561_000844</name>
</gene>
<sequence length="63" mass="7087">MRVNVNFDLCESNAVCMGIEPSVFEVDEDDFLDVLQEEPPENLRPTVEQAARMCPMQAITIEG</sequence>
<dbReference type="PANTHER" id="PTHR36923:SF3">
    <property type="entry name" value="FERREDOXIN"/>
    <property type="match status" value="1"/>
</dbReference>
<comment type="cofactor">
    <cofactor evidence="1">
        <name>[3Fe-4S] cluster</name>
        <dbReference type="ChEBI" id="CHEBI:21137"/>
    </cofactor>
</comment>
<reference evidence="8 9" key="1">
    <citation type="submission" date="2020-08" db="EMBL/GenBank/DDBJ databases">
        <title>Sequencing the genomes of 1000 actinobacteria strains.</title>
        <authorList>
            <person name="Klenk H.-P."/>
        </authorList>
    </citation>
    <scope>NUCLEOTIDE SEQUENCE [LARGE SCALE GENOMIC DNA]</scope>
    <source>
        <strain evidence="8 9">DSM 102030</strain>
    </source>
</reference>
<accession>A0A7W7RDN3</accession>
<evidence type="ECO:0000313" key="9">
    <source>
        <dbReference type="Proteomes" id="UP000523007"/>
    </source>
</evidence>
<dbReference type="Proteomes" id="UP000523007">
    <property type="component" value="Unassembled WGS sequence"/>
</dbReference>
<dbReference type="GO" id="GO:0046872">
    <property type="term" value="F:metal ion binding"/>
    <property type="evidence" value="ECO:0007669"/>
    <property type="project" value="UniProtKB-KW"/>
</dbReference>
<evidence type="ECO:0000256" key="2">
    <source>
        <dbReference type="ARBA" id="ARBA00022448"/>
    </source>
</evidence>
<dbReference type="EMBL" id="JACHJT010000001">
    <property type="protein sequence ID" value="MBB4930024.1"/>
    <property type="molecule type" value="Genomic_DNA"/>
</dbReference>
<dbReference type="SUPFAM" id="SSF54862">
    <property type="entry name" value="4Fe-4S ferredoxins"/>
    <property type="match status" value="1"/>
</dbReference>
<name>A0A7W7RDN3_9ACTN</name>
<proteinExistence type="predicted"/>
<dbReference type="Pfam" id="PF13459">
    <property type="entry name" value="Fer4_15"/>
    <property type="match status" value="1"/>
</dbReference>
<keyword evidence="4" id="KW-0249">Electron transport</keyword>
<dbReference type="RefSeq" id="WP_184574935.1">
    <property type="nucleotide sequence ID" value="NZ_JACHJT010000001.1"/>
</dbReference>
<dbReference type="AlphaFoldDB" id="A0A7W7RDN3"/>
<evidence type="ECO:0000256" key="5">
    <source>
        <dbReference type="ARBA" id="ARBA00023004"/>
    </source>
</evidence>
<evidence type="ECO:0000313" key="8">
    <source>
        <dbReference type="EMBL" id="MBB4930024.1"/>
    </source>
</evidence>
<comment type="caution">
    <text evidence="8">The sequence shown here is derived from an EMBL/GenBank/DDBJ whole genome shotgun (WGS) entry which is preliminary data.</text>
</comment>
<evidence type="ECO:0000256" key="3">
    <source>
        <dbReference type="ARBA" id="ARBA00022723"/>
    </source>
</evidence>
<organism evidence="8 9">
    <name type="scientific">Lipingzhangella halophila</name>
    <dbReference type="NCBI Taxonomy" id="1783352"/>
    <lineage>
        <taxon>Bacteria</taxon>
        <taxon>Bacillati</taxon>
        <taxon>Actinomycetota</taxon>
        <taxon>Actinomycetes</taxon>
        <taxon>Streptosporangiales</taxon>
        <taxon>Nocardiopsidaceae</taxon>
        <taxon>Lipingzhangella</taxon>
    </lineage>
</organism>
<protein>
    <submittedName>
        <fullName evidence="8">Ferredoxin</fullName>
    </submittedName>
</protein>
<dbReference type="GO" id="GO:0051538">
    <property type="term" value="F:3 iron, 4 sulfur cluster binding"/>
    <property type="evidence" value="ECO:0007669"/>
    <property type="project" value="UniProtKB-KW"/>
</dbReference>
<dbReference type="InterPro" id="IPR051269">
    <property type="entry name" value="Fe-S_cluster_ET"/>
</dbReference>
<dbReference type="Gene3D" id="3.30.70.20">
    <property type="match status" value="1"/>
</dbReference>
<evidence type="ECO:0000256" key="1">
    <source>
        <dbReference type="ARBA" id="ARBA00001927"/>
    </source>
</evidence>
<evidence type="ECO:0000256" key="4">
    <source>
        <dbReference type="ARBA" id="ARBA00022982"/>
    </source>
</evidence>
<keyword evidence="7" id="KW-0003">3Fe-4S</keyword>
<evidence type="ECO:0000256" key="7">
    <source>
        <dbReference type="ARBA" id="ARBA00023291"/>
    </source>
</evidence>
<keyword evidence="5" id="KW-0408">Iron</keyword>